<comment type="caution">
    <text evidence="2">The sequence shown here is derived from an EMBL/GenBank/DDBJ whole genome shotgun (WGS) entry which is preliminary data.</text>
</comment>
<dbReference type="AlphaFoldDB" id="A0A6G0TSG4"/>
<keyword evidence="3" id="KW-1185">Reference proteome</keyword>
<feature type="transmembrane region" description="Helical" evidence="1">
    <location>
        <begin position="615"/>
        <end position="636"/>
    </location>
</feature>
<dbReference type="EMBL" id="VYZN01000019">
    <property type="protein sequence ID" value="KAE9536941.1"/>
    <property type="molecule type" value="Genomic_DNA"/>
</dbReference>
<accession>A0A6G0TSG4</accession>
<evidence type="ECO:0000256" key="1">
    <source>
        <dbReference type="SAM" id="Phobius"/>
    </source>
</evidence>
<name>A0A6G0TSG4_APHGL</name>
<feature type="transmembrane region" description="Helical" evidence="1">
    <location>
        <begin position="99"/>
        <end position="120"/>
    </location>
</feature>
<organism evidence="2 3">
    <name type="scientific">Aphis glycines</name>
    <name type="common">Soybean aphid</name>
    <dbReference type="NCBI Taxonomy" id="307491"/>
    <lineage>
        <taxon>Eukaryota</taxon>
        <taxon>Metazoa</taxon>
        <taxon>Ecdysozoa</taxon>
        <taxon>Arthropoda</taxon>
        <taxon>Hexapoda</taxon>
        <taxon>Insecta</taxon>
        <taxon>Pterygota</taxon>
        <taxon>Neoptera</taxon>
        <taxon>Paraneoptera</taxon>
        <taxon>Hemiptera</taxon>
        <taxon>Sternorrhyncha</taxon>
        <taxon>Aphidomorpha</taxon>
        <taxon>Aphidoidea</taxon>
        <taxon>Aphididae</taxon>
        <taxon>Aphidini</taxon>
        <taxon>Aphis</taxon>
        <taxon>Aphis</taxon>
    </lineage>
</organism>
<proteinExistence type="predicted"/>
<gene>
    <name evidence="2" type="ORF">AGLY_006748</name>
</gene>
<feature type="transmembrane region" description="Helical" evidence="1">
    <location>
        <begin position="6"/>
        <end position="23"/>
    </location>
</feature>
<reference evidence="2 3" key="1">
    <citation type="submission" date="2019-08" db="EMBL/GenBank/DDBJ databases">
        <title>The genome of the soybean aphid Biotype 1, its phylome, world population structure and adaptation to the North American continent.</title>
        <authorList>
            <person name="Giordano R."/>
            <person name="Donthu R.K."/>
            <person name="Hernandez A.G."/>
            <person name="Wright C.L."/>
            <person name="Zimin A.V."/>
        </authorList>
    </citation>
    <scope>NUCLEOTIDE SEQUENCE [LARGE SCALE GENOMIC DNA]</scope>
    <source>
        <tissue evidence="2">Whole aphids</tissue>
    </source>
</reference>
<keyword evidence="1" id="KW-1133">Transmembrane helix</keyword>
<feature type="transmembrane region" description="Helical" evidence="1">
    <location>
        <begin position="30"/>
        <end position="52"/>
    </location>
</feature>
<dbReference type="Proteomes" id="UP000475862">
    <property type="component" value="Unassembled WGS sequence"/>
</dbReference>
<sequence length="741" mass="80536">MINITFFFVLDITILPVIIYTISSYSSIKFLFFFTCPLFLTNFKSLTFTFSYKFNFDELRYEPKDTWPVVASPIRAVPYQGGWQRLLIIGLYLTSLRTYFKLLTLAFCTSFCSSFLKFLWQVLINRLTLLLRSPIEGHMYSSVVDVGVGGAILKALSSVAKGVGGSDDTSSEFNEYINTYSVGGPHLARKLKAGSLLIWLYDSKPCLYVPTKSERSASRSHQGAGVKSQIGVLIGNALKRKGIKTCILNVSMSAFLAHFFQKSGSSISISCRIPLDAKLAFEKVDPFSLSKIILRIPITIINNNSVSSSQINTQTSSFISDFKAPNSCKKSSQLENCVGSRKLSKENSSLTLRCASSITHNRQLMSRSSIQSDIIVSKVQRFFYRLSIILLLFSIHSEVSSFFSDSSFSAFTEVSDFSSELTIDISSGWSSTIFSDFSSSFSSGFFSFEFSSISFLISLSLSLGELLSSLFKLVASLILTLSSPSGDGGGVTLGSSFSDSFVTNGLAFGEVVGETSAVNVGGGGSCSLPDQQSLSRDCGSFNSAGDSDLDRCETIEIQVVEIGLFVPLKEIQHEIVILIQLETEALLVVVVFVVVVIPLAGVVVVVNFAVVVVNFAVVVAVVQETFVAALAAVVTVEVEVVEAHVVVDILRIVYDDDPICSIELGFWFVGCSCCCCCAGGMFVCGSKVGGISAECETGMCCGSKMKNPDFGLQMAWLNKLASPFVQVVEEYSVEHMEMGLK</sequence>
<evidence type="ECO:0000313" key="3">
    <source>
        <dbReference type="Proteomes" id="UP000475862"/>
    </source>
</evidence>
<feature type="transmembrane region" description="Helical" evidence="1">
    <location>
        <begin position="585"/>
        <end position="609"/>
    </location>
</feature>
<keyword evidence="1" id="KW-0472">Membrane</keyword>
<evidence type="ECO:0000313" key="2">
    <source>
        <dbReference type="EMBL" id="KAE9536941.1"/>
    </source>
</evidence>
<protein>
    <submittedName>
        <fullName evidence="2">Uncharacterized protein</fullName>
    </submittedName>
</protein>
<keyword evidence="1" id="KW-0812">Transmembrane</keyword>